<gene>
    <name evidence="1" type="ORF">MPXG_00150</name>
</gene>
<dbReference type="Proteomes" id="UP000232710">
    <property type="component" value="Segment"/>
</dbReference>
<proteinExistence type="predicted"/>
<evidence type="ECO:0000313" key="2">
    <source>
        <dbReference type="Proteomes" id="UP000232710"/>
    </source>
</evidence>
<dbReference type="InterPro" id="IPR043914">
    <property type="entry name" value="DUF5763"/>
</dbReference>
<protein>
    <submittedName>
        <fullName evidence="1">Uncharacterized protein</fullName>
    </submittedName>
</protein>
<organismHost>
    <name type="scientific">Micromonas pusilla</name>
    <name type="common">Picoplanktonic green alga</name>
    <name type="synonym">Chromulina pusilla</name>
    <dbReference type="NCBI Taxonomy" id="38833"/>
</organismHost>
<evidence type="ECO:0000313" key="1">
    <source>
        <dbReference type="EMBL" id="AET84948.1"/>
    </source>
</evidence>
<keyword evidence="2" id="KW-1185">Reference proteome</keyword>
<dbReference type="Pfam" id="PF19067">
    <property type="entry name" value="DUF5763"/>
    <property type="match status" value="1"/>
</dbReference>
<sequence>MSIPDKIVELIEEELNERMNTLFNEYADTISKKHGISLNILLRDLPDISSVTLCKGQKSDGRRCMFKAIHNGYCRHHKEQGEKIRQRVLTSEPEHTHGNEIMFLKSCPACNKYKGLIDINHMINNE</sequence>
<dbReference type="EMBL" id="JF974320">
    <property type="protein sequence ID" value="AET84948.1"/>
    <property type="molecule type" value="Genomic_DNA"/>
</dbReference>
<accession>G9E6C1</accession>
<name>G9E6C1_MPSP1</name>
<organism evidence="1 2">
    <name type="scientific">Micromonas pusilla virus SP1</name>
    <name type="common">MpV-SP1</name>
    <dbReference type="NCBI Taxonomy" id="373996"/>
    <lineage>
        <taxon>Viruses</taxon>
        <taxon>Varidnaviria</taxon>
        <taxon>Bamfordvirae</taxon>
        <taxon>Nucleocytoviricota</taxon>
        <taxon>Megaviricetes</taxon>
        <taxon>Algavirales</taxon>
        <taxon>Phycodnaviridae</taxon>
        <taxon>Prasinovirus</taxon>
        <taxon>Prasinovirus micromonas</taxon>
    </lineage>
</organism>
<reference evidence="1 2" key="1">
    <citation type="submission" date="2010-12" db="EMBL/GenBank/DDBJ databases">
        <title>The Genome Sequence of Micromonas pusilla virus SP1.</title>
        <authorList>
            <consortium name="The Broad Institute Genome Sequencing Platform"/>
            <person name="Henn M.R."/>
            <person name="Suttle C."/>
            <person name="Winget D."/>
            <person name="Chan A."/>
            <person name="Levin J."/>
            <person name="Malboeuf C."/>
            <person name="Casali M."/>
            <person name="Russ C."/>
            <person name="Lennon N."/>
            <person name="Chapman S.B."/>
            <person name="Erlich R."/>
            <person name="Young S.K."/>
            <person name="Yandava C."/>
            <person name="Zeng Q."/>
            <person name="Alvarado L."/>
            <person name="Anderson S."/>
            <person name="Berlin A."/>
            <person name="Chen Z."/>
            <person name="Freedman E."/>
            <person name="Gellesch M."/>
            <person name="Goldberg J."/>
            <person name="Green L."/>
            <person name="Griggs A."/>
            <person name="Gujja S."/>
            <person name="Heilman E.R."/>
            <person name="Heiman D."/>
            <person name="Hollinger A."/>
            <person name="Howarth C."/>
            <person name="Larson L."/>
            <person name="Mehta T."/>
            <person name="Pearson M."/>
            <person name="Roberts A."/>
            <person name="Ryan E."/>
            <person name="Saif S."/>
            <person name="Shea T."/>
            <person name="Shenoy N."/>
            <person name="Sisk P."/>
            <person name="Stolte C."/>
            <person name="Sykes S."/>
            <person name="White J."/>
            <person name="Haas B."/>
            <person name="Nusbaum C."/>
            <person name="Birren B."/>
        </authorList>
    </citation>
    <scope>NUCLEOTIDE SEQUENCE [LARGE SCALE GENOMIC DNA]</scope>
    <source>
        <strain evidence="1 2">SP1</strain>
    </source>
</reference>